<feature type="region of interest" description="Disordered" evidence="4">
    <location>
        <begin position="1"/>
        <end position="27"/>
    </location>
</feature>
<evidence type="ECO:0000313" key="7">
    <source>
        <dbReference type="Proteomes" id="UP000076552"/>
    </source>
</evidence>
<protein>
    <submittedName>
        <fullName evidence="6">Sentrin SUMO-specific</fullName>
    </submittedName>
</protein>
<feature type="region of interest" description="Disordered" evidence="4">
    <location>
        <begin position="232"/>
        <end position="287"/>
    </location>
</feature>
<keyword evidence="7" id="KW-1185">Reference proteome</keyword>
<feature type="domain" description="Ubiquitin-like protease family profile" evidence="5">
    <location>
        <begin position="392"/>
        <end position="544"/>
    </location>
</feature>
<evidence type="ECO:0000313" key="6">
    <source>
        <dbReference type="EMBL" id="KZL65670.1"/>
    </source>
</evidence>
<evidence type="ECO:0000256" key="3">
    <source>
        <dbReference type="ARBA" id="ARBA00022801"/>
    </source>
</evidence>
<comment type="caution">
    <text evidence="6">The sequence shown here is derived from an EMBL/GenBank/DDBJ whole genome shotgun (WGS) entry which is preliminary data.</text>
</comment>
<sequence>MPRITQQSSQRKLAPLLPLSTSSPPPIPLATDLGAAAPAVEVQQQEPALDANAHPKYYKFHAEVVNANPSPGTSTNRVVRQALGKFEQPLREAVAHKVIQTLPLAKATTKSVKNVIFDHAGKAAKRRSRYTAALDKAFGGRNWLPPPAFHRRAPAGPHGDTLAQNNLGQLCRLLDLCDEAGLPVGSWYTEGGLLYDASVALHGQGPLRWTADVPKKALELFSQRYPHVARGSRMGLVPHSSNTPPEPEPEPESEPEFAAGADVAKAGGEAWETEEDDQDQPIVSPTPTRLRRNCRKAAPRLSIVAENECTTESSRGLPLRVLYEAPDLGGMDGPDSTAANLSGMDPPSCSKISHSSPLFSPANDAHSPDMDFNFEESPDAPLLGLSAVDARLACRSAAMTQLENGEMLNDQSIRELQEIMKERIATSEEVVLVDPLYFKPTDRLPASLPRSIRNGEKAQLLAIIHHATHWVLARFRVVSQLGIEINVYDSIPTSGTASIVKKLAVPWLEKHFHGSKASFSPMAGPRQNDSTSCGLFVLVAMKHLLEGNDTLDNLQMDAAEARATLLDMAKKEMPFTEPAILLEPGNSSPRSSRHSSPDPFPNVSPNQFKTTEPVRRSRKRGAESDESISPKFKRRKSQGPRELSGIFLSHDHSKPDPNSAAVRRAKLDAIRKQIEELDDIPTTVAPTLQDEVGLGQEKVRKAEQARKEAETRLSAQQSELREAQAALARAERDNVQMREWTESLSTASSLHAPGRPSDGDSQPAPFPTFLQSWAAHQVFVQNMKSGTLANWNKASKDVEAAEAAVAASERDVGEAGAVLRDTREALEAAE</sequence>
<evidence type="ECO:0000256" key="2">
    <source>
        <dbReference type="ARBA" id="ARBA00022670"/>
    </source>
</evidence>
<dbReference type="GO" id="GO:0008234">
    <property type="term" value="F:cysteine-type peptidase activity"/>
    <property type="evidence" value="ECO:0007669"/>
    <property type="project" value="InterPro"/>
</dbReference>
<dbReference type="Proteomes" id="UP000076552">
    <property type="component" value="Unassembled WGS sequence"/>
</dbReference>
<proteinExistence type="inferred from homology"/>
<keyword evidence="2" id="KW-0645">Protease</keyword>
<feature type="region of interest" description="Disordered" evidence="4">
    <location>
        <begin position="741"/>
        <end position="766"/>
    </location>
</feature>
<keyword evidence="3" id="KW-0378">Hydrolase</keyword>
<dbReference type="InterPro" id="IPR038765">
    <property type="entry name" value="Papain-like_cys_pep_sf"/>
</dbReference>
<evidence type="ECO:0000259" key="5">
    <source>
        <dbReference type="PROSITE" id="PS50600"/>
    </source>
</evidence>
<accession>A0A166NH40</accession>
<reference evidence="6 7" key="1">
    <citation type="submission" date="2015-06" db="EMBL/GenBank/DDBJ databases">
        <title>Survival trade-offs in plant roots during colonization by closely related pathogenic and mutualistic fungi.</title>
        <authorList>
            <person name="Hacquard S."/>
            <person name="Kracher B."/>
            <person name="Hiruma K."/>
            <person name="Weinman A."/>
            <person name="Muench P."/>
            <person name="Garrido Oter R."/>
            <person name="Ver Loren van Themaat E."/>
            <person name="Dallerey J.-F."/>
            <person name="Damm U."/>
            <person name="Henrissat B."/>
            <person name="Lespinet O."/>
            <person name="Thon M."/>
            <person name="Kemen E."/>
            <person name="McHardy A.C."/>
            <person name="Schulze-Lefert P."/>
            <person name="O'Connell R.J."/>
        </authorList>
    </citation>
    <scope>NUCLEOTIDE SEQUENCE [LARGE SCALE GENOMIC DNA]</scope>
    <source>
        <strain evidence="6 7">0861</strain>
    </source>
</reference>
<name>A0A166NH40_9PEZI</name>
<evidence type="ECO:0000256" key="4">
    <source>
        <dbReference type="SAM" id="MobiDB-lite"/>
    </source>
</evidence>
<feature type="compositionally biased region" description="Basic and acidic residues" evidence="4">
    <location>
        <begin position="612"/>
        <end position="623"/>
    </location>
</feature>
<feature type="compositionally biased region" description="Polar residues" evidence="4">
    <location>
        <begin position="1"/>
        <end position="11"/>
    </location>
</feature>
<dbReference type="AlphaFoldDB" id="A0A166NH40"/>
<comment type="similarity">
    <text evidence="1">Belongs to the peptidase C48 family.</text>
</comment>
<dbReference type="PROSITE" id="PS50600">
    <property type="entry name" value="ULP_PROTEASE"/>
    <property type="match status" value="1"/>
</dbReference>
<feature type="non-terminal residue" evidence="6">
    <location>
        <position position="830"/>
    </location>
</feature>
<dbReference type="GO" id="GO:0006508">
    <property type="term" value="P:proteolysis"/>
    <property type="evidence" value="ECO:0007669"/>
    <property type="project" value="UniProtKB-KW"/>
</dbReference>
<feature type="region of interest" description="Disordered" evidence="4">
    <location>
        <begin position="580"/>
        <end position="641"/>
    </location>
</feature>
<dbReference type="EMBL" id="LFIV01000210">
    <property type="protein sequence ID" value="KZL65670.1"/>
    <property type="molecule type" value="Genomic_DNA"/>
</dbReference>
<feature type="region of interest" description="Disordered" evidence="4">
    <location>
        <begin position="695"/>
        <end position="718"/>
    </location>
</feature>
<gene>
    <name evidence="6" type="ORF">CT0861_03032</name>
</gene>
<dbReference type="Pfam" id="PF02902">
    <property type="entry name" value="Peptidase_C48"/>
    <property type="match status" value="1"/>
</dbReference>
<feature type="compositionally biased region" description="Basic and acidic residues" evidence="4">
    <location>
        <begin position="697"/>
        <end position="711"/>
    </location>
</feature>
<evidence type="ECO:0000256" key="1">
    <source>
        <dbReference type="ARBA" id="ARBA00005234"/>
    </source>
</evidence>
<dbReference type="GO" id="GO:0019783">
    <property type="term" value="F:ubiquitin-like protein peptidase activity"/>
    <property type="evidence" value="ECO:0007669"/>
    <property type="project" value="UniProtKB-ARBA"/>
</dbReference>
<dbReference type="SUPFAM" id="SSF54001">
    <property type="entry name" value="Cysteine proteinases"/>
    <property type="match status" value="1"/>
</dbReference>
<feature type="compositionally biased region" description="Low complexity" evidence="4">
    <location>
        <begin position="13"/>
        <end position="22"/>
    </location>
</feature>
<dbReference type="InterPro" id="IPR003653">
    <property type="entry name" value="Peptidase_C48_C"/>
</dbReference>
<organism evidence="6 7">
    <name type="scientific">Colletotrichum tofieldiae</name>
    <dbReference type="NCBI Taxonomy" id="708197"/>
    <lineage>
        <taxon>Eukaryota</taxon>
        <taxon>Fungi</taxon>
        <taxon>Dikarya</taxon>
        <taxon>Ascomycota</taxon>
        <taxon>Pezizomycotina</taxon>
        <taxon>Sordariomycetes</taxon>
        <taxon>Hypocreomycetidae</taxon>
        <taxon>Glomerellales</taxon>
        <taxon>Glomerellaceae</taxon>
        <taxon>Colletotrichum</taxon>
        <taxon>Colletotrichum spaethianum species complex</taxon>
    </lineage>
</organism>
<dbReference type="Gene3D" id="3.40.395.10">
    <property type="entry name" value="Adenoviral Proteinase, Chain A"/>
    <property type="match status" value="1"/>
</dbReference>
<dbReference type="STRING" id="708197.A0A166NH40"/>